<comment type="caution">
    <text evidence="1">The sequence shown here is derived from an EMBL/GenBank/DDBJ whole genome shotgun (WGS) entry which is preliminary data.</text>
</comment>
<proteinExistence type="predicted"/>
<evidence type="ECO:0000313" key="2">
    <source>
        <dbReference type="Proteomes" id="UP000051530"/>
    </source>
</evidence>
<sequence length="46" mass="5459">MRGVLSLNDRYGFFELRFFSFLKMKRKIRGILLCMTDRGALSLNDK</sequence>
<organism evidence="1 2">
    <name type="scientific">Pseudoloma neurophilia</name>
    <dbReference type="NCBI Taxonomy" id="146866"/>
    <lineage>
        <taxon>Eukaryota</taxon>
        <taxon>Fungi</taxon>
        <taxon>Fungi incertae sedis</taxon>
        <taxon>Microsporidia</taxon>
        <taxon>Pseudoloma</taxon>
    </lineage>
</organism>
<dbReference type="VEuPathDB" id="MicrosporidiaDB:M153_220004890"/>
<name>A0A0R0M8E0_9MICR</name>
<protein>
    <submittedName>
        <fullName evidence="1">Uncharacterized protein</fullName>
    </submittedName>
</protein>
<dbReference type="EMBL" id="LGUB01000004">
    <property type="protein sequence ID" value="KRH95152.1"/>
    <property type="molecule type" value="Genomic_DNA"/>
</dbReference>
<keyword evidence="2" id="KW-1185">Reference proteome</keyword>
<dbReference type="Proteomes" id="UP000051530">
    <property type="component" value="Unassembled WGS sequence"/>
</dbReference>
<reference evidence="1 2" key="1">
    <citation type="submission" date="2015-07" db="EMBL/GenBank/DDBJ databases">
        <title>The genome of Pseudoloma neurophilia, a relevant intracellular parasite of the zebrafish.</title>
        <authorList>
            <person name="Ndikumana S."/>
            <person name="Pelin A."/>
            <person name="Sanders J."/>
            <person name="Corradi N."/>
        </authorList>
    </citation>
    <scope>NUCLEOTIDE SEQUENCE [LARGE SCALE GENOMIC DNA]</scope>
    <source>
        <strain evidence="1 2">MK1</strain>
    </source>
</reference>
<gene>
    <name evidence="1" type="ORF">M153_220004890</name>
</gene>
<evidence type="ECO:0000313" key="1">
    <source>
        <dbReference type="EMBL" id="KRH95152.1"/>
    </source>
</evidence>
<accession>A0A0R0M8E0</accession>
<dbReference type="AlphaFoldDB" id="A0A0R0M8E0"/>